<dbReference type="GO" id="GO:0003964">
    <property type="term" value="F:RNA-directed DNA polymerase activity"/>
    <property type="evidence" value="ECO:0007669"/>
    <property type="project" value="UniProtKB-KW"/>
</dbReference>
<feature type="domain" description="Integrase catalytic" evidence="9">
    <location>
        <begin position="63"/>
        <end position="225"/>
    </location>
</feature>
<dbReference type="InterPro" id="IPR012337">
    <property type="entry name" value="RNaseH-like_sf"/>
</dbReference>
<dbReference type="OrthoDB" id="5988675at2759"/>
<dbReference type="GO" id="GO:0016787">
    <property type="term" value="F:hydrolase activity"/>
    <property type="evidence" value="ECO:0007669"/>
    <property type="project" value="UniProtKB-KW"/>
</dbReference>
<keyword evidence="8" id="KW-0812">Transmembrane</keyword>
<evidence type="ECO:0000313" key="10">
    <source>
        <dbReference type="EMBL" id="RDX89806.1"/>
    </source>
</evidence>
<dbReference type="Gene3D" id="3.30.420.10">
    <property type="entry name" value="Ribonuclease H-like superfamily/Ribonuclease H"/>
    <property type="match status" value="1"/>
</dbReference>
<evidence type="ECO:0000256" key="3">
    <source>
        <dbReference type="ARBA" id="ARBA00022722"/>
    </source>
</evidence>
<evidence type="ECO:0000256" key="1">
    <source>
        <dbReference type="ARBA" id="ARBA00022679"/>
    </source>
</evidence>
<evidence type="ECO:0000313" key="11">
    <source>
        <dbReference type="Proteomes" id="UP000257109"/>
    </source>
</evidence>
<dbReference type="EMBL" id="QJKJ01005565">
    <property type="protein sequence ID" value="RDX89806.1"/>
    <property type="molecule type" value="Genomic_DNA"/>
</dbReference>
<protein>
    <recommendedName>
        <fullName evidence="9">Integrase catalytic domain-containing protein</fullName>
    </recommendedName>
</protein>
<gene>
    <name evidence="10" type="ORF">CR513_28416</name>
</gene>
<dbReference type="GO" id="GO:0004519">
    <property type="term" value="F:endonuclease activity"/>
    <property type="evidence" value="ECO:0007669"/>
    <property type="project" value="UniProtKB-KW"/>
</dbReference>
<evidence type="ECO:0000256" key="4">
    <source>
        <dbReference type="ARBA" id="ARBA00022759"/>
    </source>
</evidence>
<dbReference type="GO" id="GO:0015074">
    <property type="term" value="P:DNA integration"/>
    <property type="evidence" value="ECO:0007669"/>
    <property type="project" value="InterPro"/>
</dbReference>
<keyword evidence="8" id="KW-1133">Transmembrane helix</keyword>
<feature type="compositionally biased region" description="Polar residues" evidence="7">
    <location>
        <begin position="385"/>
        <end position="394"/>
    </location>
</feature>
<feature type="compositionally biased region" description="Basic and acidic residues" evidence="7">
    <location>
        <begin position="405"/>
        <end position="417"/>
    </location>
</feature>
<name>A0A371GH12_MUCPR</name>
<dbReference type="PROSITE" id="PS50994">
    <property type="entry name" value="INTEGRASE"/>
    <property type="match status" value="1"/>
</dbReference>
<dbReference type="Pfam" id="PF17917">
    <property type="entry name" value="RT_RNaseH"/>
    <property type="match status" value="1"/>
</dbReference>
<reference evidence="10" key="1">
    <citation type="submission" date="2018-05" db="EMBL/GenBank/DDBJ databases">
        <title>Draft genome of Mucuna pruriens seed.</title>
        <authorList>
            <person name="Nnadi N.E."/>
            <person name="Vos R."/>
            <person name="Hasami M.H."/>
            <person name="Devisetty U.K."/>
            <person name="Aguiy J.C."/>
        </authorList>
    </citation>
    <scope>NUCLEOTIDE SEQUENCE [LARGE SCALE GENOMIC DNA]</scope>
    <source>
        <strain evidence="10">JCA_2017</strain>
    </source>
</reference>
<comment type="caution">
    <text evidence="10">The sequence shown here is derived from an EMBL/GenBank/DDBJ whole genome shotgun (WGS) entry which is preliminary data.</text>
</comment>
<dbReference type="InterPro" id="IPR001584">
    <property type="entry name" value="Integrase_cat-core"/>
</dbReference>
<evidence type="ECO:0000256" key="2">
    <source>
        <dbReference type="ARBA" id="ARBA00022695"/>
    </source>
</evidence>
<dbReference type="InterPro" id="IPR041373">
    <property type="entry name" value="RT_RNaseH"/>
</dbReference>
<dbReference type="AlphaFoldDB" id="A0A371GH12"/>
<keyword evidence="2" id="KW-0548">Nucleotidyltransferase</keyword>
<feature type="region of interest" description="Disordered" evidence="7">
    <location>
        <begin position="385"/>
        <end position="417"/>
    </location>
</feature>
<feature type="region of interest" description="Disordered" evidence="7">
    <location>
        <begin position="265"/>
        <end position="290"/>
    </location>
</feature>
<evidence type="ECO:0000256" key="7">
    <source>
        <dbReference type="SAM" id="MobiDB-lite"/>
    </source>
</evidence>
<organism evidence="10 11">
    <name type="scientific">Mucuna pruriens</name>
    <name type="common">Velvet bean</name>
    <name type="synonym">Dolichos pruriens</name>
    <dbReference type="NCBI Taxonomy" id="157652"/>
    <lineage>
        <taxon>Eukaryota</taxon>
        <taxon>Viridiplantae</taxon>
        <taxon>Streptophyta</taxon>
        <taxon>Embryophyta</taxon>
        <taxon>Tracheophyta</taxon>
        <taxon>Spermatophyta</taxon>
        <taxon>Magnoliopsida</taxon>
        <taxon>eudicotyledons</taxon>
        <taxon>Gunneridae</taxon>
        <taxon>Pentapetalae</taxon>
        <taxon>rosids</taxon>
        <taxon>fabids</taxon>
        <taxon>Fabales</taxon>
        <taxon>Fabaceae</taxon>
        <taxon>Papilionoideae</taxon>
        <taxon>50 kb inversion clade</taxon>
        <taxon>NPAAA clade</taxon>
        <taxon>indigoferoid/millettioid clade</taxon>
        <taxon>Phaseoleae</taxon>
        <taxon>Mucuna</taxon>
    </lineage>
</organism>
<evidence type="ECO:0000256" key="6">
    <source>
        <dbReference type="ARBA" id="ARBA00022918"/>
    </source>
</evidence>
<dbReference type="GO" id="GO:0003676">
    <property type="term" value="F:nucleic acid binding"/>
    <property type="evidence" value="ECO:0007669"/>
    <property type="project" value="InterPro"/>
</dbReference>
<sequence>MEYDAFGVGIGLVLLEEGHLISYFSEKLKELYARVRALQTWQRYLLPKEFMIHSDLEALKHLRGQGNIKFLHVDCILHSLFPLLLGLIFQWILCLDCLDLKRVEIPCHKSGDASHVANMFFREVVRIHGIPRTIVSDRDSNLLGYFWRSLWSRLYTKLLYSTTCHPLMDGQMEVVNRTLGKLLRCFVKKSLRDWEEWIPFVEFSYNKVFNSTTSYSPFELAYGFLIPSPHLICFLYLIFLTVLMMKVYPKPSLSKGYMIRRENNIDRNPTNKDKDPLHDIGRPMTRSKTKIRKQSLQGLGLGIKESLKQSESKVVVRVKFLHLPTFKTIHFKIISFGIKASTLEINILITSGDEGEQEVDLKLLIQAFQEQFKALNAKLDDLQSTPRYKSSTSRNNDEEEEEEYSDGRYNENERRRKGEPRRDYYLGNIKMTIPVFQGKNDLDVYLEWERKVEHVFDCYNYSKEKKVKLAIVKFTNYASIWWDQFVINRRRNEERPIHTWEDMKSVMRRRFDYYKEVEIAMTRANVKENYEVIKARFIGGLMKEIVDVVELQHYIEIEDLLHKASQVERQLKSKSSSKFASSFSTS</sequence>
<feature type="transmembrane region" description="Helical" evidence="8">
    <location>
        <begin position="220"/>
        <end position="245"/>
    </location>
</feature>
<dbReference type="PANTHER" id="PTHR35046">
    <property type="entry name" value="ZINC KNUCKLE (CCHC-TYPE) FAMILY PROTEIN"/>
    <property type="match status" value="1"/>
</dbReference>
<dbReference type="Proteomes" id="UP000257109">
    <property type="component" value="Unassembled WGS sequence"/>
</dbReference>
<keyword evidence="4" id="KW-0255">Endonuclease</keyword>
<dbReference type="PANTHER" id="PTHR35046:SF9">
    <property type="entry name" value="RNA-DIRECTED DNA POLYMERASE"/>
    <property type="match status" value="1"/>
</dbReference>
<dbReference type="InterPro" id="IPR043502">
    <property type="entry name" value="DNA/RNA_pol_sf"/>
</dbReference>
<feature type="compositionally biased region" description="Basic and acidic residues" evidence="7">
    <location>
        <begin position="265"/>
        <end position="281"/>
    </location>
</feature>
<keyword evidence="5" id="KW-0378">Hydrolase</keyword>
<feature type="non-terminal residue" evidence="10">
    <location>
        <position position="1"/>
    </location>
</feature>
<accession>A0A371GH12</accession>
<evidence type="ECO:0000256" key="5">
    <source>
        <dbReference type="ARBA" id="ARBA00022801"/>
    </source>
</evidence>
<keyword evidence="1" id="KW-0808">Transferase</keyword>
<keyword evidence="3" id="KW-0540">Nuclease</keyword>
<dbReference type="SUPFAM" id="SSF53098">
    <property type="entry name" value="Ribonuclease H-like"/>
    <property type="match status" value="1"/>
</dbReference>
<evidence type="ECO:0000259" key="9">
    <source>
        <dbReference type="PROSITE" id="PS50994"/>
    </source>
</evidence>
<proteinExistence type="predicted"/>
<keyword evidence="6" id="KW-0695">RNA-directed DNA polymerase</keyword>
<keyword evidence="8" id="KW-0472">Membrane</keyword>
<dbReference type="SUPFAM" id="SSF56672">
    <property type="entry name" value="DNA/RNA polymerases"/>
    <property type="match status" value="1"/>
</dbReference>
<keyword evidence="11" id="KW-1185">Reference proteome</keyword>
<evidence type="ECO:0000256" key="8">
    <source>
        <dbReference type="SAM" id="Phobius"/>
    </source>
</evidence>
<feature type="transmembrane region" description="Helical" evidence="8">
    <location>
        <begin position="70"/>
        <end position="93"/>
    </location>
</feature>
<dbReference type="InterPro" id="IPR036397">
    <property type="entry name" value="RNaseH_sf"/>
</dbReference>